<accession>A0AAD8RMN4</accession>
<reference evidence="4" key="1">
    <citation type="submission" date="2023-07" db="EMBL/GenBank/DDBJ databases">
        <title>A chromosome-level genome assembly of Lolium multiflorum.</title>
        <authorList>
            <person name="Chen Y."/>
            <person name="Copetti D."/>
            <person name="Kolliker R."/>
            <person name="Studer B."/>
        </authorList>
    </citation>
    <scope>NUCLEOTIDE SEQUENCE</scope>
    <source>
        <strain evidence="4">02402/16</strain>
        <tissue evidence="4">Leaf</tissue>
    </source>
</reference>
<comment type="similarity">
    <text evidence="1">Belongs to the plant acyltransferase family.</text>
</comment>
<dbReference type="Proteomes" id="UP001231189">
    <property type="component" value="Unassembled WGS sequence"/>
</dbReference>
<proteinExistence type="inferred from homology"/>
<dbReference type="PANTHER" id="PTHR31642">
    <property type="entry name" value="TRICHOTHECENE 3-O-ACETYLTRANSFERASE"/>
    <property type="match status" value="1"/>
</dbReference>
<dbReference type="GO" id="GO:0016747">
    <property type="term" value="F:acyltransferase activity, transferring groups other than amino-acyl groups"/>
    <property type="evidence" value="ECO:0007669"/>
    <property type="project" value="UniProtKB-ARBA"/>
</dbReference>
<gene>
    <name evidence="4" type="ORF">QYE76_001727</name>
</gene>
<dbReference type="InterPro" id="IPR023213">
    <property type="entry name" value="CAT-like_dom_sf"/>
</dbReference>
<keyword evidence="3" id="KW-0012">Acyltransferase</keyword>
<dbReference type="PANTHER" id="PTHR31642:SF278">
    <property type="entry name" value="TRYPTAMINE HYDROXYCINNAMOYLTRANSFERASE 1"/>
    <property type="match status" value="1"/>
</dbReference>
<dbReference type="EMBL" id="JAUUTY010000005">
    <property type="protein sequence ID" value="KAK1627412.1"/>
    <property type="molecule type" value="Genomic_DNA"/>
</dbReference>
<organism evidence="4 5">
    <name type="scientific">Lolium multiflorum</name>
    <name type="common">Italian ryegrass</name>
    <name type="synonym">Lolium perenne subsp. multiflorum</name>
    <dbReference type="NCBI Taxonomy" id="4521"/>
    <lineage>
        <taxon>Eukaryota</taxon>
        <taxon>Viridiplantae</taxon>
        <taxon>Streptophyta</taxon>
        <taxon>Embryophyta</taxon>
        <taxon>Tracheophyta</taxon>
        <taxon>Spermatophyta</taxon>
        <taxon>Magnoliopsida</taxon>
        <taxon>Liliopsida</taxon>
        <taxon>Poales</taxon>
        <taxon>Poaceae</taxon>
        <taxon>BOP clade</taxon>
        <taxon>Pooideae</taxon>
        <taxon>Poodae</taxon>
        <taxon>Poeae</taxon>
        <taxon>Poeae Chloroplast Group 2 (Poeae type)</taxon>
        <taxon>Loliodinae</taxon>
        <taxon>Loliinae</taxon>
        <taxon>Lolium</taxon>
    </lineage>
</organism>
<dbReference type="Gene3D" id="3.30.559.10">
    <property type="entry name" value="Chloramphenicol acetyltransferase-like domain"/>
    <property type="match status" value="2"/>
</dbReference>
<protein>
    <submittedName>
        <fullName evidence="4">Uncharacterized protein</fullName>
    </submittedName>
</protein>
<comment type="caution">
    <text evidence="4">The sequence shown here is derived from an EMBL/GenBank/DDBJ whole genome shotgun (WGS) entry which is preliminary data.</text>
</comment>
<evidence type="ECO:0000313" key="4">
    <source>
        <dbReference type="EMBL" id="KAK1627412.1"/>
    </source>
</evidence>
<keyword evidence="5" id="KW-1185">Reference proteome</keyword>
<dbReference type="InterPro" id="IPR050317">
    <property type="entry name" value="Plant_Fungal_Acyltransferase"/>
</dbReference>
<evidence type="ECO:0000313" key="5">
    <source>
        <dbReference type="Proteomes" id="UP001231189"/>
    </source>
</evidence>
<dbReference type="Pfam" id="PF02458">
    <property type="entry name" value="Transferase"/>
    <property type="match status" value="1"/>
</dbReference>
<evidence type="ECO:0000256" key="2">
    <source>
        <dbReference type="ARBA" id="ARBA00022679"/>
    </source>
</evidence>
<dbReference type="AlphaFoldDB" id="A0AAD8RMN4"/>
<name>A0AAD8RMN4_LOLMU</name>
<dbReference type="SUPFAM" id="SSF52777">
    <property type="entry name" value="CoA-dependent acyltransferases"/>
    <property type="match status" value="1"/>
</dbReference>
<sequence length="434" mass="47040">MAVIVEITQRTVLRPSSGSAWGDGKKVPLTVFDCASTDGYIPTVFAWNAPAPANSALMDGLLDAVARFPHLAGRFAVDDHGRKCIHLNDAGVLVLEGTAATDLAEALPHDVPAHISELYPDAENGRAGEPLFQVQLTRYTCGGLIIGMVSHHQVADGQSMSGFSTAWATTVRTDSTVLPSPFSDRATTVNPRSPPAPVFDHRNIEFKGEHSSSHSYRVLPMDRIKNLGVHFPEEFVADLKSRVGARCSTFQCLLAHVWKKVTAARDLDPEDFTQVRVAVNCRGRAEPPVPMDFFGNMVLWAFPRMQVRDLLSSGYPAVVGAIREAVARVDDEYVQSFVDFGSGTQDGGQELAATAATPGTSFCPDLEVDSWLGFRFHDMDFGHGPPCAFLPPDLPIDGIMVFVPSCAAKGGVDLFIALDDEHVEAFEHICYSID</sequence>
<keyword evidence="2" id="KW-0808">Transferase</keyword>
<evidence type="ECO:0000256" key="1">
    <source>
        <dbReference type="ARBA" id="ARBA00009861"/>
    </source>
</evidence>
<dbReference type="FunFam" id="3.30.559.10:FF:000008">
    <property type="entry name" value="Tryptamine hydroxycinnamoyl transferase"/>
    <property type="match status" value="1"/>
</dbReference>
<evidence type="ECO:0000256" key="3">
    <source>
        <dbReference type="ARBA" id="ARBA00023315"/>
    </source>
</evidence>